<protein>
    <recommendedName>
        <fullName evidence="6">4Fe-4S ferredoxin-type domain-containing protein</fullName>
    </recommendedName>
</protein>
<evidence type="ECO:0000259" key="6">
    <source>
        <dbReference type="PROSITE" id="PS51379"/>
    </source>
</evidence>
<dbReference type="SUPFAM" id="SSF54862">
    <property type="entry name" value="4Fe-4S ferredoxins"/>
    <property type="match status" value="1"/>
</dbReference>
<dbReference type="Gene3D" id="3.30.70.20">
    <property type="match status" value="2"/>
</dbReference>
<evidence type="ECO:0000256" key="2">
    <source>
        <dbReference type="ARBA" id="ARBA00022723"/>
    </source>
</evidence>
<sequence length="189" mass="20364">MKMTDDKKTGSGKGPIGSVMVVGGGISGMQSSLDLADSDILVYLVDNKSTIGGVMAQLDKTFPTNDCAMCIMAPKLVATGRHHNIQLITNTDIKSCEGEPGNFKVTLTQNPRRVDPDLCTGCGVCAQKCTVEAIDSFQENTMRRGAIYVDYPQAVPLVYKIDRDLCIGCGVCEGECKAKAIIYDDEERE</sequence>
<proteinExistence type="predicted"/>
<evidence type="ECO:0000313" key="7">
    <source>
        <dbReference type="EMBL" id="GAG33189.1"/>
    </source>
</evidence>
<keyword evidence="3" id="KW-0560">Oxidoreductase</keyword>
<keyword evidence="5" id="KW-0411">Iron-sulfur</keyword>
<name>X0WQD4_9ZZZZ</name>
<reference evidence="7" key="1">
    <citation type="journal article" date="2014" name="Front. Microbiol.">
        <title>High frequency of phylogenetically diverse reductive dehalogenase-homologous genes in deep subseafloor sedimentary metagenomes.</title>
        <authorList>
            <person name="Kawai M."/>
            <person name="Futagami T."/>
            <person name="Toyoda A."/>
            <person name="Takaki Y."/>
            <person name="Nishi S."/>
            <person name="Hori S."/>
            <person name="Arai W."/>
            <person name="Tsubouchi T."/>
            <person name="Morono Y."/>
            <person name="Uchiyama I."/>
            <person name="Ito T."/>
            <person name="Fujiyama A."/>
            <person name="Inagaki F."/>
            <person name="Takami H."/>
        </authorList>
    </citation>
    <scope>NUCLEOTIDE SEQUENCE</scope>
    <source>
        <strain evidence="7">Expedition CK06-06</strain>
    </source>
</reference>
<evidence type="ECO:0000256" key="4">
    <source>
        <dbReference type="ARBA" id="ARBA00023004"/>
    </source>
</evidence>
<keyword evidence="1" id="KW-0004">4Fe-4S</keyword>
<dbReference type="PROSITE" id="PS51379">
    <property type="entry name" value="4FE4S_FER_2"/>
    <property type="match status" value="2"/>
</dbReference>
<dbReference type="EMBL" id="BARS01046809">
    <property type="protein sequence ID" value="GAG33189.1"/>
    <property type="molecule type" value="Genomic_DNA"/>
</dbReference>
<evidence type="ECO:0000256" key="5">
    <source>
        <dbReference type="ARBA" id="ARBA00023014"/>
    </source>
</evidence>
<dbReference type="Pfam" id="PF00037">
    <property type="entry name" value="Fer4"/>
    <property type="match status" value="2"/>
</dbReference>
<dbReference type="InterPro" id="IPR039650">
    <property type="entry name" value="HdrA-like"/>
</dbReference>
<evidence type="ECO:0000256" key="1">
    <source>
        <dbReference type="ARBA" id="ARBA00022485"/>
    </source>
</evidence>
<gene>
    <name evidence="7" type="ORF">S01H1_70394</name>
</gene>
<keyword evidence="2" id="KW-0479">Metal-binding</keyword>
<accession>X0WQD4</accession>
<dbReference type="InterPro" id="IPR017896">
    <property type="entry name" value="4Fe4S_Fe-S-bd"/>
</dbReference>
<feature type="non-terminal residue" evidence="7">
    <location>
        <position position="189"/>
    </location>
</feature>
<dbReference type="SUPFAM" id="SSF51905">
    <property type="entry name" value="FAD/NAD(P)-binding domain"/>
    <property type="match status" value="1"/>
</dbReference>
<dbReference type="AlphaFoldDB" id="X0WQD4"/>
<dbReference type="GO" id="GO:0051539">
    <property type="term" value="F:4 iron, 4 sulfur cluster binding"/>
    <property type="evidence" value="ECO:0007669"/>
    <property type="project" value="UniProtKB-KW"/>
</dbReference>
<comment type="caution">
    <text evidence="7">The sequence shown here is derived from an EMBL/GenBank/DDBJ whole genome shotgun (WGS) entry which is preliminary data.</text>
</comment>
<dbReference type="GO" id="GO:0016491">
    <property type="term" value="F:oxidoreductase activity"/>
    <property type="evidence" value="ECO:0007669"/>
    <property type="project" value="UniProtKB-KW"/>
</dbReference>
<dbReference type="Gene3D" id="3.40.50.720">
    <property type="entry name" value="NAD(P)-binding Rossmann-like Domain"/>
    <property type="match status" value="1"/>
</dbReference>
<feature type="domain" description="4Fe-4S ferredoxin-type" evidence="6">
    <location>
        <begin position="110"/>
        <end position="140"/>
    </location>
</feature>
<dbReference type="PANTHER" id="PTHR43498">
    <property type="entry name" value="FERREDOXIN:COB-COM HETERODISULFIDE REDUCTASE SUBUNIT A"/>
    <property type="match status" value="1"/>
</dbReference>
<dbReference type="InterPro" id="IPR036188">
    <property type="entry name" value="FAD/NAD-bd_sf"/>
</dbReference>
<feature type="domain" description="4Fe-4S ferredoxin-type" evidence="6">
    <location>
        <begin position="157"/>
        <end position="186"/>
    </location>
</feature>
<dbReference type="GO" id="GO:0046872">
    <property type="term" value="F:metal ion binding"/>
    <property type="evidence" value="ECO:0007669"/>
    <property type="project" value="UniProtKB-KW"/>
</dbReference>
<evidence type="ECO:0000256" key="3">
    <source>
        <dbReference type="ARBA" id="ARBA00023002"/>
    </source>
</evidence>
<dbReference type="PANTHER" id="PTHR43498:SF1">
    <property type="entry name" value="COB--COM HETERODISULFIDE REDUCTASE IRON-SULFUR SUBUNIT A"/>
    <property type="match status" value="1"/>
</dbReference>
<keyword evidence="4" id="KW-0408">Iron</keyword>
<organism evidence="7">
    <name type="scientific">marine sediment metagenome</name>
    <dbReference type="NCBI Taxonomy" id="412755"/>
    <lineage>
        <taxon>unclassified sequences</taxon>
        <taxon>metagenomes</taxon>
        <taxon>ecological metagenomes</taxon>
    </lineage>
</organism>